<reference evidence="2 3" key="1">
    <citation type="journal article" date="2019" name="Int. J. Syst. Evol. Microbiol.">
        <title>The Global Catalogue of Microorganisms (GCM) 10K type strain sequencing project: providing services to taxonomists for standard genome sequencing and annotation.</title>
        <authorList>
            <consortium name="The Broad Institute Genomics Platform"/>
            <consortium name="The Broad Institute Genome Sequencing Center for Infectious Disease"/>
            <person name="Wu L."/>
            <person name="Ma J."/>
        </authorList>
    </citation>
    <scope>NUCLEOTIDE SEQUENCE [LARGE SCALE GENOMIC DNA]</scope>
    <source>
        <strain evidence="2 3">JCM 11813</strain>
    </source>
</reference>
<gene>
    <name evidence="2" type="ORF">GCM10009606_44850</name>
</gene>
<evidence type="ECO:0000313" key="2">
    <source>
        <dbReference type="EMBL" id="GAA1161910.1"/>
    </source>
</evidence>
<name>A0ABN1US36_9ACTN</name>
<accession>A0ABN1US36</accession>
<sequence length="232" mass="24421">MTGANPPPPDGADRLVVMTANIAQEDGDAIELVRIAGEEHVDLLVVEEVSAADLADMERSGIAGLLPYRVGRPASGGAGTMVFSRTELGPAERTGTWHDGWIVAWGDLTVVAAHPQAPTQPDIWSDDHAALLAAVEDHEADLVLGDFNATGDHAPMRTLAAAGYRDVGELLNQGWQPTWPATDRWSVIPGVAFPVAQVDHVLVGPRLAALGQHTVAIPGSDHRAVVAVVARK</sequence>
<dbReference type="SUPFAM" id="SSF56219">
    <property type="entry name" value="DNase I-like"/>
    <property type="match status" value="1"/>
</dbReference>
<dbReference type="InterPro" id="IPR036691">
    <property type="entry name" value="Endo/exonu/phosph_ase_sf"/>
</dbReference>
<evidence type="ECO:0000259" key="1">
    <source>
        <dbReference type="Pfam" id="PF03372"/>
    </source>
</evidence>
<dbReference type="EMBL" id="BAAAJE010000030">
    <property type="protein sequence ID" value="GAA1161910.1"/>
    <property type="molecule type" value="Genomic_DNA"/>
</dbReference>
<dbReference type="Proteomes" id="UP001499979">
    <property type="component" value="Unassembled WGS sequence"/>
</dbReference>
<keyword evidence="3" id="KW-1185">Reference proteome</keyword>
<proteinExistence type="predicted"/>
<dbReference type="Gene3D" id="3.60.10.10">
    <property type="entry name" value="Endonuclease/exonuclease/phosphatase"/>
    <property type="match status" value="1"/>
</dbReference>
<comment type="caution">
    <text evidence="2">The sequence shown here is derived from an EMBL/GenBank/DDBJ whole genome shotgun (WGS) entry which is preliminary data.</text>
</comment>
<evidence type="ECO:0000313" key="3">
    <source>
        <dbReference type="Proteomes" id="UP001499979"/>
    </source>
</evidence>
<organism evidence="2 3">
    <name type="scientific">Nocardioides aquiterrae</name>
    <dbReference type="NCBI Taxonomy" id="203799"/>
    <lineage>
        <taxon>Bacteria</taxon>
        <taxon>Bacillati</taxon>
        <taxon>Actinomycetota</taxon>
        <taxon>Actinomycetes</taxon>
        <taxon>Propionibacteriales</taxon>
        <taxon>Nocardioidaceae</taxon>
        <taxon>Nocardioides</taxon>
    </lineage>
</organism>
<feature type="domain" description="Endonuclease/exonuclease/phosphatase" evidence="1">
    <location>
        <begin position="18"/>
        <end position="222"/>
    </location>
</feature>
<protein>
    <recommendedName>
        <fullName evidence="1">Endonuclease/exonuclease/phosphatase domain-containing protein</fullName>
    </recommendedName>
</protein>
<dbReference type="Pfam" id="PF03372">
    <property type="entry name" value="Exo_endo_phos"/>
    <property type="match status" value="1"/>
</dbReference>
<dbReference type="InterPro" id="IPR005135">
    <property type="entry name" value="Endo/exonuclease/phosphatase"/>
</dbReference>